<reference evidence="2" key="1">
    <citation type="submission" date="2023-03" db="EMBL/GenBank/DDBJ databases">
        <title>Massive genome expansion in bonnet fungi (Mycena s.s.) driven by repeated elements and novel gene families across ecological guilds.</title>
        <authorList>
            <consortium name="Lawrence Berkeley National Laboratory"/>
            <person name="Harder C.B."/>
            <person name="Miyauchi S."/>
            <person name="Viragh M."/>
            <person name="Kuo A."/>
            <person name="Thoen E."/>
            <person name="Andreopoulos B."/>
            <person name="Lu D."/>
            <person name="Skrede I."/>
            <person name="Drula E."/>
            <person name="Henrissat B."/>
            <person name="Morin E."/>
            <person name="Kohler A."/>
            <person name="Barry K."/>
            <person name="LaButti K."/>
            <person name="Morin E."/>
            <person name="Salamov A."/>
            <person name="Lipzen A."/>
            <person name="Mereny Z."/>
            <person name="Hegedus B."/>
            <person name="Baldrian P."/>
            <person name="Stursova M."/>
            <person name="Weitz H."/>
            <person name="Taylor A."/>
            <person name="Grigoriev I.V."/>
            <person name="Nagy L.G."/>
            <person name="Martin F."/>
            <person name="Kauserud H."/>
        </authorList>
    </citation>
    <scope>NUCLEOTIDE SEQUENCE</scope>
    <source>
        <strain evidence="2">9284</strain>
    </source>
</reference>
<protein>
    <submittedName>
        <fullName evidence="2">Uncharacterized protein</fullName>
    </submittedName>
</protein>
<name>A0AAD7BE36_9AGAR</name>
<evidence type="ECO:0000313" key="2">
    <source>
        <dbReference type="EMBL" id="KAJ7618584.1"/>
    </source>
</evidence>
<gene>
    <name evidence="2" type="ORF">FB45DRAFT_931975</name>
</gene>
<keyword evidence="3" id="KW-1185">Reference proteome</keyword>
<dbReference type="Proteomes" id="UP001221142">
    <property type="component" value="Unassembled WGS sequence"/>
</dbReference>
<evidence type="ECO:0000256" key="1">
    <source>
        <dbReference type="SAM" id="Coils"/>
    </source>
</evidence>
<proteinExistence type="predicted"/>
<keyword evidence="1" id="KW-0175">Coiled coil</keyword>
<feature type="coiled-coil region" evidence="1">
    <location>
        <begin position="110"/>
        <end position="172"/>
    </location>
</feature>
<accession>A0AAD7BE36</accession>
<evidence type="ECO:0000313" key="3">
    <source>
        <dbReference type="Proteomes" id="UP001221142"/>
    </source>
</evidence>
<comment type="caution">
    <text evidence="2">The sequence shown here is derived from an EMBL/GenBank/DDBJ whole genome shotgun (WGS) entry which is preliminary data.</text>
</comment>
<organism evidence="2 3">
    <name type="scientific">Roridomyces roridus</name>
    <dbReference type="NCBI Taxonomy" id="1738132"/>
    <lineage>
        <taxon>Eukaryota</taxon>
        <taxon>Fungi</taxon>
        <taxon>Dikarya</taxon>
        <taxon>Basidiomycota</taxon>
        <taxon>Agaricomycotina</taxon>
        <taxon>Agaricomycetes</taxon>
        <taxon>Agaricomycetidae</taxon>
        <taxon>Agaricales</taxon>
        <taxon>Marasmiineae</taxon>
        <taxon>Mycenaceae</taxon>
        <taxon>Roridomyces</taxon>
    </lineage>
</organism>
<dbReference type="EMBL" id="JARKIF010000019">
    <property type="protein sequence ID" value="KAJ7618584.1"/>
    <property type="molecule type" value="Genomic_DNA"/>
</dbReference>
<dbReference type="SUPFAM" id="SSF57997">
    <property type="entry name" value="Tropomyosin"/>
    <property type="match status" value="1"/>
</dbReference>
<dbReference type="AlphaFoldDB" id="A0AAD7BE36"/>
<sequence length="251" mass="27724">MVFHPYLPRYALWCTIERASWYHCDKLSNDLTGGKLEARRKLAGGMSLESLCDDPSMGVRLLLLKEQMKAEKPTASGMDSLAQMLAEKPHTSEAIISTYAAVVEFLLVERQQILQALSSTEARAESAERQVEEAEGKLVRHEKRTEATAARAAGAERKLKEAVEKLAELENSVHISSPSRIGIGPKHLELLFLGDSSEHSWHCRLCLTLITKPALLVAHAEQEHPTECSVLVAVSETQMDEARGRLACVPS</sequence>